<dbReference type="Pfam" id="PF12796">
    <property type="entry name" value="Ank_2"/>
    <property type="match status" value="2"/>
</dbReference>
<reference evidence="4 5" key="1">
    <citation type="submission" date="2018-02" db="EMBL/GenBank/DDBJ databases">
        <title>The genomes of Aspergillus section Nigri reveals drivers in fungal speciation.</title>
        <authorList>
            <consortium name="DOE Joint Genome Institute"/>
            <person name="Vesth T.C."/>
            <person name="Nybo J."/>
            <person name="Theobald S."/>
            <person name="Brandl J."/>
            <person name="Frisvad J.C."/>
            <person name="Nielsen K.F."/>
            <person name="Lyhne E.K."/>
            <person name="Kogle M.E."/>
            <person name="Kuo A."/>
            <person name="Riley R."/>
            <person name="Clum A."/>
            <person name="Nolan M."/>
            <person name="Lipzen A."/>
            <person name="Salamov A."/>
            <person name="Henrissat B."/>
            <person name="Wiebenga A."/>
            <person name="De vries R.P."/>
            <person name="Grigoriev I.V."/>
            <person name="Mortensen U.H."/>
            <person name="Andersen M.R."/>
            <person name="Baker S.E."/>
        </authorList>
    </citation>
    <scope>NUCLEOTIDE SEQUENCE [LARGE SCALE GENOMIC DNA]</scope>
    <source>
        <strain evidence="4 5">CBS 115571</strain>
    </source>
</reference>
<evidence type="ECO:0000256" key="2">
    <source>
        <dbReference type="ARBA" id="ARBA00023043"/>
    </source>
</evidence>
<keyword evidence="2 3" id="KW-0040">ANK repeat</keyword>
<dbReference type="SMART" id="SM00248">
    <property type="entry name" value="ANK"/>
    <property type="match status" value="5"/>
</dbReference>
<evidence type="ECO:0000313" key="5">
    <source>
        <dbReference type="Proteomes" id="UP000249829"/>
    </source>
</evidence>
<feature type="repeat" description="ANK" evidence="3">
    <location>
        <begin position="201"/>
        <end position="221"/>
    </location>
</feature>
<dbReference type="EMBL" id="KZ825223">
    <property type="protein sequence ID" value="PYI14019.1"/>
    <property type="molecule type" value="Genomic_DNA"/>
</dbReference>
<dbReference type="Proteomes" id="UP000249829">
    <property type="component" value="Unassembled WGS sequence"/>
</dbReference>
<dbReference type="PROSITE" id="PS50297">
    <property type="entry name" value="ANK_REP_REGION"/>
    <property type="match status" value="4"/>
</dbReference>
<dbReference type="Gene3D" id="1.25.40.20">
    <property type="entry name" value="Ankyrin repeat-containing domain"/>
    <property type="match status" value="2"/>
</dbReference>
<dbReference type="InterPro" id="IPR002110">
    <property type="entry name" value="Ankyrin_rpt"/>
</dbReference>
<dbReference type="AlphaFoldDB" id="A0A2V5GS24"/>
<feature type="repeat" description="ANK" evidence="3">
    <location>
        <begin position="168"/>
        <end position="200"/>
    </location>
</feature>
<proteinExistence type="predicted"/>
<dbReference type="PANTHER" id="PTHR24198:SF165">
    <property type="entry name" value="ANKYRIN REPEAT-CONTAINING PROTEIN-RELATED"/>
    <property type="match status" value="1"/>
</dbReference>
<name>A0A2V5GS24_ASPV1</name>
<organism evidence="4 5">
    <name type="scientific">Aspergillus violaceofuscus (strain CBS 115571)</name>
    <dbReference type="NCBI Taxonomy" id="1450538"/>
    <lineage>
        <taxon>Eukaryota</taxon>
        <taxon>Fungi</taxon>
        <taxon>Dikarya</taxon>
        <taxon>Ascomycota</taxon>
        <taxon>Pezizomycotina</taxon>
        <taxon>Eurotiomycetes</taxon>
        <taxon>Eurotiomycetidae</taxon>
        <taxon>Eurotiales</taxon>
        <taxon>Aspergillaceae</taxon>
        <taxon>Aspergillus</taxon>
    </lineage>
</organism>
<evidence type="ECO:0000313" key="4">
    <source>
        <dbReference type="EMBL" id="PYI14019.1"/>
    </source>
</evidence>
<protein>
    <submittedName>
        <fullName evidence="4">Ankyrin</fullName>
    </submittedName>
</protein>
<evidence type="ECO:0000256" key="3">
    <source>
        <dbReference type="PROSITE-ProRule" id="PRU00023"/>
    </source>
</evidence>
<accession>A0A2V5GS24</accession>
<dbReference type="InterPro" id="IPR036770">
    <property type="entry name" value="Ankyrin_rpt-contain_sf"/>
</dbReference>
<feature type="non-terminal residue" evidence="4">
    <location>
        <position position="221"/>
    </location>
</feature>
<dbReference type="PROSITE" id="PS50088">
    <property type="entry name" value="ANK_REPEAT"/>
    <property type="match status" value="4"/>
</dbReference>
<dbReference type="SUPFAM" id="SSF48403">
    <property type="entry name" value="Ankyrin repeat"/>
    <property type="match status" value="1"/>
</dbReference>
<feature type="non-terminal residue" evidence="4">
    <location>
        <position position="1"/>
    </location>
</feature>
<dbReference type="OMA" id="MNATPLM"/>
<keyword evidence="5" id="KW-1185">Reference proteome</keyword>
<feature type="repeat" description="ANK" evidence="3">
    <location>
        <begin position="31"/>
        <end position="63"/>
    </location>
</feature>
<keyword evidence="1" id="KW-0677">Repeat</keyword>
<gene>
    <name evidence="4" type="ORF">BO99DRAFT_298510</name>
</gene>
<evidence type="ECO:0000256" key="1">
    <source>
        <dbReference type="ARBA" id="ARBA00022737"/>
    </source>
</evidence>
<sequence>SAVFWSAAGGHLDSLKFFLSRATIADRLYSRRRQLLHIAAAHGHVGAVRLLLSAGADINALGGDDGQSVLCRACQWGYYNVVQELVQHPKLDLDKHGDVRWTPLAAAADQGYVRSVRLLLERGADPNVLGSINWSPLQFAIHKAGAGKLGLVKLLVEAGHSVDAPGTFNRTALLRAAYAGHVDIADYLISKGAQATLSDQGNSNGLHLAAERGHAEIIRLL</sequence>
<dbReference type="STRING" id="1450538.A0A2V5GS24"/>
<feature type="repeat" description="ANK" evidence="3">
    <location>
        <begin position="99"/>
        <end position="131"/>
    </location>
</feature>
<dbReference type="PANTHER" id="PTHR24198">
    <property type="entry name" value="ANKYRIN REPEAT AND PROTEIN KINASE DOMAIN-CONTAINING PROTEIN"/>
    <property type="match status" value="1"/>
</dbReference>